<reference evidence="1" key="1">
    <citation type="submission" date="2014-12" db="EMBL/GenBank/DDBJ databases">
        <title>Insight into the proteome of Arion vulgaris.</title>
        <authorList>
            <person name="Aradska J."/>
            <person name="Bulat T."/>
            <person name="Smidak R."/>
            <person name="Sarate P."/>
            <person name="Gangsoo J."/>
            <person name="Sialana F."/>
            <person name="Bilban M."/>
            <person name="Lubec G."/>
        </authorList>
    </citation>
    <scope>NUCLEOTIDE SEQUENCE</scope>
    <source>
        <tissue evidence="1">Skin</tissue>
    </source>
</reference>
<proteinExistence type="predicted"/>
<evidence type="ECO:0000313" key="1">
    <source>
        <dbReference type="EMBL" id="CEK50258.1"/>
    </source>
</evidence>
<dbReference type="AlphaFoldDB" id="A0A0B6Y298"/>
<name>A0A0B6Y298_9EUPU</name>
<gene>
    <name evidence="1" type="primary">ORF10254</name>
</gene>
<sequence length="73" mass="8069">VTAVEGKVESIENCNDRSTCDKGNNDYANTNNMLGFSPEDLDKFTSSLTELTDFQRQALNHSLMIGSSKTHLN</sequence>
<dbReference type="EMBL" id="HACG01003393">
    <property type="protein sequence ID" value="CEK50258.1"/>
    <property type="molecule type" value="Transcribed_RNA"/>
</dbReference>
<feature type="non-terminal residue" evidence="1">
    <location>
        <position position="73"/>
    </location>
</feature>
<feature type="non-terminal residue" evidence="1">
    <location>
        <position position="1"/>
    </location>
</feature>
<organism evidence="1">
    <name type="scientific">Arion vulgaris</name>
    <dbReference type="NCBI Taxonomy" id="1028688"/>
    <lineage>
        <taxon>Eukaryota</taxon>
        <taxon>Metazoa</taxon>
        <taxon>Spiralia</taxon>
        <taxon>Lophotrochozoa</taxon>
        <taxon>Mollusca</taxon>
        <taxon>Gastropoda</taxon>
        <taxon>Heterobranchia</taxon>
        <taxon>Euthyneura</taxon>
        <taxon>Panpulmonata</taxon>
        <taxon>Eupulmonata</taxon>
        <taxon>Stylommatophora</taxon>
        <taxon>Helicina</taxon>
        <taxon>Arionoidea</taxon>
        <taxon>Arionidae</taxon>
        <taxon>Arion</taxon>
    </lineage>
</organism>
<accession>A0A0B6Y298</accession>
<protein>
    <submittedName>
        <fullName evidence="1">Uncharacterized protein</fullName>
    </submittedName>
</protein>